<organism evidence="3 4">
    <name type="scientific">Mycena metata</name>
    <dbReference type="NCBI Taxonomy" id="1033252"/>
    <lineage>
        <taxon>Eukaryota</taxon>
        <taxon>Fungi</taxon>
        <taxon>Dikarya</taxon>
        <taxon>Basidiomycota</taxon>
        <taxon>Agaricomycotina</taxon>
        <taxon>Agaricomycetes</taxon>
        <taxon>Agaricomycetidae</taxon>
        <taxon>Agaricales</taxon>
        <taxon>Marasmiineae</taxon>
        <taxon>Mycenaceae</taxon>
        <taxon>Mycena</taxon>
    </lineage>
</organism>
<dbReference type="PANTHER" id="PTHR35043">
    <property type="entry name" value="TRANSCRIPTION FACTOR DOMAIN-CONTAINING PROTEIN"/>
    <property type="match status" value="1"/>
</dbReference>
<reference evidence="3" key="1">
    <citation type="submission" date="2023-03" db="EMBL/GenBank/DDBJ databases">
        <title>Massive genome expansion in bonnet fungi (Mycena s.s.) driven by repeated elements and novel gene families across ecological guilds.</title>
        <authorList>
            <consortium name="Lawrence Berkeley National Laboratory"/>
            <person name="Harder C.B."/>
            <person name="Miyauchi S."/>
            <person name="Viragh M."/>
            <person name="Kuo A."/>
            <person name="Thoen E."/>
            <person name="Andreopoulos B."/>
            <person name="Lu D."/>
            <person name="Skrede I."/>
            <person name="Drula E."/>
            <person name="Henrissat B."/>
            <person name="Morin E."/>
            <person name="Kohler A."/>
            <person name="Barry K."/>
            <person name="LaButti K."/>
            <person name="Morin E."/>
            <person name="Salamov A."/>
            <person name="Lipzen A."/>
            <person name="Mereny Z."/>
            <person name="Hegedus B."/>
            <person name="Baldrian P."/>
            <person name="Stursova M."/>
            <person name="Weitz H."/>
            <person name="Taylor A."/>
            <person name="Grigoriev I.V."/>
            <person name="Nagy L.G."/>
            <person name="Martin F."/>
            <person name="Kauserud H."/>
        </authorList>
    </citation>
    <scope>NUCLEOTIDE SEQUENCE</scope>
    <source>
        <strain evidence="3">CBHHK182m</strain>
    </source>
</reference>
<proteinExistence type="predicted"/>
<protein>
    <recommendedName>
        <fullName evidence="5">Transmembrane protein</fullName>
    </recommendedName>
</protein>
<dbReference type="PANTHER" id="PTHR35043:SF7">
    <property type="entry name" value="TRANSCRIPTION FACTOR DOMAIN-CONTAINING PROTEIN"/>
    <property type="match status" value="1"/>
</dbReference>
<feature type="transmembrane region" description="Helical" evidence="1">
    <location>
        <begin position="311"/>
        <end position="334"/>
    </location>
</feature>
<sequence>MLFWVFVFFLTRQSGRTQGHPNLLARAPTEASCDCTINSCRTLFDIVWGCLATIFACTWVALHQNVPDPNSGWFSLLMRKLRMMLVTMIAPELVVAFAARQLVSARWISKEFNVSKTHGFFCTMGGFVSEEDGSVFNDTPFHRVSQHLPLTKLEVATLAFTVLSVVIRLLWLHKPLDVQQPIVVARSEVDIDPLREEDITPPSNSATLLNKIYSGISGDYEEYSPLSSTSVPSFYSIEIGTEDTYTLVNLAGVFGVGSIFGSIHCAAWNALFPSMAEMWIWRISSVFIAAYPVLNILLTVAGNTWDHYSNIAGTVLAIFLLVALVVYPICRLFLIILSFTTLRSLPPSAFIDVNWSNYIPHL</sequence>
<keyword evidence="2" id="KW-0732">Signal</keyword>
<dbReference type="Proteomes" id="UP001215598">
    <property type="component" value="Unassembled WGS sequence"/>
</dbReference>
<gene>
    <name evidence="3" type="ORF">B0H16DRAFT_1893701</name>
</gene>
<dbReference type="EMBL" id="JARKIB010000162">
    <property type="protein sequence ID" value="KAJ7729911.1"/>
    <property type="molecule type" value="Genomic_DNA"/>
</dbReference>
<comment type="caution">
    <text evidence="3">The sequence shown here is derived from an EMBL/GenBank/DDBJ whole genome shotgun (WGS) entry which is preliminary data.</text>
</comment>
<dbReference type="AlphaFoldDB" id="A0AAD7HYF6"/>
<evidence type="ECO:0000256" key="1">
    <source>
        <dbReference type="SAM" id="Phobius"/>
    </source>
</evidence>
<feature type="signal peptide" evidence="2">
    <location>
        <begin position="1"/>
        <end position="19"/>
    </location>
</feature>
<keyword evidence="1" id="KW-0472">Membrane</keyword>
<feature type="chain" id="PRO_5042213869" description="Transmembrane protein" evidence="2">
    <location>
        <begin position="20"/>
        <end position="362"/>
    </location>
</feature>
<feature type="transmembrane region" description="Helical" evidence="1">
    <location>
        <begin position="279"/>
        <end position="305"/>
    </location>
</feature>
<evidence type="ECO:0000313" key="3">
    <source>
        <dbReference type="EMBL" id="KAJ7729911.1"/>
    </source>
</evidence>
<evidence type="ECO:0008006" key="5">
    <source>
        <dbReference type="Google" id="ProtNLM"/>
    </source>
</evidence>
<name>A0AAD7HYF6_9AGAR</name>
<keyword evidence="1" id="KW-0812">Transmembrane</keyword>
<keyword evidence="1" id="KW-1133">Transmembrane helix</keyword>
<accession>A0AAD7HYF6</accession>
<evidence type="ECO:0000313" key="4">
    <source>
        <dbReference type="Proteomes" id="UP001215598"/>
    </source>
</evidence>
<evidence type="ECO:0000256" key="2">
    <source>
        <dbReference type="SAM" id="SignalP"/>
    </source>
</evidence>
<keyword evidence="4" id="KW-1185">Reference proteome</keyword>